<accession>A0AA36GG12</accession>
<dbReference type="InterPro" id="IPR036388">
    <property type="entry name" value="WH-like_DNA-bd_sf"/>
</dbReference>
<evidence type="ECO:0000256" key="1">
    <source>
        <dbReference type="SAM" id="MobiDB-lite"/>
    </source>
</evidence>
<dbReference type="InterPro" id="IPR045093">
    <property type="entry name" value="Cullin"/>
</dbReference>
<protein>
    <submittedName>
        <fullName evidence="2">Uncharacterized protein</fullName>
    </submittedName>
</protein>
<dbReference type="InterPro" id="IPR036390">
    <property type="entry name" value="WH_DNA-bd_sf"/>
</dbReference>
<dbReference type="SUPFAM" id="SSF46785">
    <property type="entry name" value="Winged helix' DNA-binding domain"/>
    <property type="match status" value="1"/>
</dbReference>
<gene>
    <name evidence="2" type="ORF">CYNAS_LOCUS5242</name>
</gene>
<dbReference type="PANTHER" id="PTHR11932">
    <property type="entry name" value="CULLIN"/>
    <property type="match status" value="1"/>
</dbReference>
<evidence type="ECO:0000313" key="2">
    <source>
        <dbReference type="EMBL" id="CAJ0593259.1"/>
    </source>
</evidence>
<keyword evidence="3" id="KW-1185">Reference proteome</keyword>
<dbReference type="Gene3D" id="1.10.10.10">
    <property type="entry name" value="Winged helix-like DNA-binding domain superfamily/Winged helix DNA-binding domain"/>
    <property type="match status" value="1"/>
</dbReference>
<name>A0AA36GG12_CYLNA</name>
<sequence>MGKPTQRVLYRKGKGKGIDVTDEFSVNDNFQFKLILIMIQLVTSKGELEPKKETKSKVEDDRKSEVEAAIVRVMKSRKARSQQPHHGGDAAAKVSVLTESNFDQEENRVCVRKRLFGAECSRSQVLPLCCMFYAR</sequence>
<proteinExistence type="predicted"/>
<dbReference type="Proteomes" id="UP001176961">
    <property type="component" value="Unassembled WGS sequence"/>
</dbReference>
<feature type="region of interest" description="Disordered" evidence="1">
    <location>
        <begin position="75"/>
        <end position="94"/>
    </location>
</feature>
<evidence type="ECO:0000313" key="3">
    <source>
        <dbReference type="Proteomes" id="UP001176961"/>
    </source>
</evidence>
<organism evidence="2 3">
    <name type="scientific">Cylicocyclus nassatus</name>
    <name type="common">Nematode worm</name>
    <dbReference type="NCBI Taxonomy" id="53992"/>
    <lineage>
        <taxon>Eukaryota</taxon>
        <taxon>Metazoa</taxon>
        <taxon>Ecdysozoa</taxon>
        <taxon>Nematoda</taxon>
        <taxon>Chromadorea</taxon>
        <taxon>Rhabditida</taxon>
        <taxon>Rhabditina</taxon>
        <taxon>Rhabditomorpha</taxon>
        <taxon>Strongyloidea</taxon>
        <taxon>Strongylidae</taxon>
        <taxon>Cylicocyclus</taxon>
    </lineage>
</organism>
<reference evidence="2" key="1">
    <citation type="submission" date="2023-07" db="EMBL/GenBank/DDBJ databases">
        <authorList>
            <consortium name="CYATHOMIX"/>
        </authorList>
    </citation>
    <scope>NUCLEOTIDE SEQUENCE</scope>
    <source>
        <strain evidence="2">N/A</strain>
    </source>
</reference>
<comment type="caution">
    <text evidence="2">The sequence shown here is derived from an EMBL/GenBank/DDBJ whole genome shotgun (WGS) entry which is preliminary data.</text>
</comment>
<dbReference type="EMBL" id="CATQJL010000112">
    <property type="protein sequence ID" value="CAJ0593259.1"/>
    <property type="molecule type" value="Genomic_DNA"/>
</dbReference>
<dbReference type="AlphaFoldDB" id="A0AA36GG12"/>